<dbReference type="AlphaFoldDB" id="A0A9P6I586"/>
<name>A0A9P6I586_9PEZI</name>
<accession>A0A9P6I586</accession>
<dbReference type="Proteomes" id="UP000781932">
    <property type="component" value="Unassembled WGS sequence"/>
</dbReference>
<proteinExistence type="predicted"/>
<dbReference type="RefSeq" id="XP_038746094.1">
    <property type="nucleotide sequence ID" value="XM_038888758.1"/>
</dbReference>
<organism evidence="2 3">
    <name type="scientific">Colletotrichum karsti</name>
    <dbReference type="NCBI Taxonomy" id="1095194"/>
    <lineage>
        <taxon>Eukaryota</taxon>
        <taxon>Fungi</taxon>
        <taxon>Dikarya</taxon>
        <taxon>Ascomycota</taxon>
        <taxon>Pezizomycotina</taxon>
        <taxon>Sordariomycetes</taxon>
        <taxon>Hypocreomycetidae</taxon>
        <taxon>Glomerellales</taxon>
        <taxon>Glomerellaceae</taxon>
        <taxon>Colletotrichum</taxon>
        <taxon>Colletotrichum boninense species complex</taxon>
    </lineage>
</organism>
<comment type="caution">
    <text evidence="2">The sequence shown here is derived from an EMBL/GenBank/DDBJ whole genome shotgun (WGS) entry which is preliminary data.</text>
</comment>
<dbReference type="GeneID" id="62161832"/>
<evidence type="ECO:0000313" key="3">
    <source>
        <dbReference type="Proteomes" id="UP000781932"/>
    </source>
</evidence>
<dbReference type="EMBL" id="JAATWM020000017">
    <property type="protein sequence ID" value="KAF9876633.1"/>
    <property type="molecule type" value="Genomic_DNA"/>
</dbReference>
<feature type="compositionally biased region" description="Basic residues" evidence="1">
    <location>
        <begin position="1"/>
        <end position="11"/>
    </location>
</feature>
<feature type="region of interest" description="Disordered" evidence="1">
    <location>
        <begin position="1"/>
        <end position="53"/>
    </location>
</feature>
<keyword evidence="3" id="KW-1185">Reference proteome</keyword>
<gene>
    <name evidence="2" type="ORF">CkaCkLH20_06041</name>
</gene>
<dbReference type="OrthoDB" id="432970at2759"/>
<protein>
    <submittedName>
        <fullName evidence="2">Mynd domain-containing protein</fullName>
    </submittedName>
</protein>
<evidence type="ECO:0000256" key="1">
    <source>
        <dbReference type="SAM" id="MobiDB-lite"/>
    </source>
</evidence>
<reference evidence="2" key="2">
    <citation type="submission" date="2020-11" db="EMBL/GenBank/DDBJ databases">
        <title>Whole genome sequencing of Colletotrichum sp.</title>
        <authorList>
            <person name="Li H."/>
        </authorList>
    </citation>
    <scope>NUCLEOTIDE SEQUENCE</scope>
    <source>
        <strain evidence="2">CkLH20</strain>
    </source>
</reference>
<evidence type="ECO:0000313" key="2">
    <source>
        <dbReference type="EMBL" id="KAF9876633.1"/>
    </source>
</evidence>
<feature type="compositionally biased region" description="Low complexity" evidence="1">
    <location>
        <begin position="28"/>
        <end position="41"/>
    </location>
</feature>
<sequence length="244" mass="27885">MNLHWKKHKKECTRSKVSKPTPPPPTTTKPAPNSSSSSSIPYVAGEKLPRGLKKPVNPDLGWKRLSKGTWFHNRPESDVYKLLIDVYRLRMDDRWDVAKAAEPGSLYVRGATDGAAGFRTFLDKAARVRSDKGYRLLPDWWSKEKRSECEALGADATQWTSLSRKVGKWDVHKHYDDMGLAMQLRSLAETIYNSSVDGRKIAKIPDELFERDPELDYYGAYDDLSDSDDTDSMDFDYDEADLRF</sequence>
<reference evidence="2" key="1">
    <citation type="submission" date="2020-03" db="EMBL/GenBank/DDBJ databases">
        <authorList>
            <person name="He L."/>
        </authorList>
    </citation>
    <scope>NUCLEOTIDE SEQUENCE</scope>
    <source>
        <strain evidence="2">CkLH20</strain>
    </source>
</reference>